<proteinExistence type="predicted"/>
<dbReference type="InterPro" id="IPR025646">
    <property type="entry name" value="DUF4350"/>
</dbReference>
<evidence type="ECO:0000313" key="4">
    <source>
        <dbReference type="Proteomes" id="UP000561181"/>
    </source>
</evidence>
<evidence type="ECO:0000256" key="1">
    <source>
        <dbReference type="SAM" id="Phobius"/>
    </source>
</evidence>
<keyword evidence="1" id="KW-1133">Transmembrane helix</keyword>
<keyword evidence="4" id="KW-1185">Reference proteome</keyword>
<accession>A0A848QQ45</accession>
<dbReference type="EMBL" id="JABCRE010000003">
    <property type="protein sequence ID" value="NMW32255.1"/>
    <property type="molecule type" value="Genomic_DNA"/>
</dbReference>
<reference evidence="3 4" key="1">
    <citation type="submission" date="2020-04" db="EMBL/GenBank/DDBJ databases">
        <authorList>
            <person name="Liu A."/>
        </authorList>
    </citation>
    <scope>NUCLEOTIDE SEQUENCE [LARGE SCALE GENOMIC DNA]</scope>
    <source>
        <strain evidence="3 4">RZ02</strain>
    </source>
</reference>
<name>A0A848QQ45_9SPHN</name>
<keyword evidence="1" id="KW-0812">Transmembrane</keyword>
<protein>
    <submittedName>
        <fullName evidence="3">DUF4350 domain-containing protein</fullName>
    </submittedName>
</protein>
<feature type="transmembrane region" description="Helical" evidence="1">
    <location>
        <begin position="325"/>
        <end position="344"/>
    </location>
</feature>
<dbReference type="Proteomes" id="UP000561181">
    <property type="component" value="Unassembled WGS sequence"/>
</dbReference>
<evidence type="ECO:0000313" key="3">
    <source>
        <dbReference type="EMBL" id="NMW32255.1"/>
    </source>
</evidence>
<feature type="transmembrane region" description="Helical" evidence="1">
    <location>
        <begin position="14"/>
        <end position="34"/>
    </location>
</feature>
<keyword evidence="1" id="KW-0472">Membrane</keyword>
<evidence type="ECO:0000259" key="2">
    <source>
        <dbReference type="Pfam" id="PF14258"/>
    </source>
</evidence>
<gene>
    <name evidence="3" type="ORF">HKD42_09310</name>
</gene>
<dbReference type="RefSeq" id="WP_170012721.1">
    <property type="nucleotide sequence ID" value="NZ_JABCRE010000003.1"/>
</dbReference>
<dbReference type="AlphaFoldDB" id="A0A848QQ45"/>
<comment type="caution">
    <text evidence="3">The sequence shown here is derived from an EMBL/GenBank/DDBJ whole genome shotgun (WGS) entry which is preliminary data.</text>
</comment>
<feature type="domain" description="DUF4350" evidence="2">
    <location>
        <begin position="56"/>
        <end position="289"/>
    </location>
</feature>
<organism evidence="3 4">
    <name type="scientific">Pontixanthobacter rizhaonensis</name>
    <dbReference type="NCBI Taxonomy" id="2730337"/>
    <lineage>
        <taxon>Bacteria</taxon>
        <taxon>Pseudomonadati</taxon>
        <taxon>Pseudomonadota</taxon>
        <taxon>Alphaproteobacteria</taxon>
        <taxon>Sphingomonadales</taxon>
        <taxon>Erythrobacteraceae</taxon>
        <taxon>Pontixanthobacter</taxon>
    </lineage>
</organism>
<sequence length="453" mass="48727">MSASATPRAFDPKVVFGLLLFGAVAFIATLYFIGTGQTSSGGSNNGGAHGSGKGLNGYAAIAQLLEEQGHDVSLSRSQGRLKDEALLILTPPSFAEAEDIQAIIDDRRYLGPTIVVLPKWFARQVEPTLSGDTKKGWVALLGSNPPGWVEGLEQPLDIAATIADMQGQAVHWSGLGSAGTLPDPTQVMSLAGSDFQALVSKPNGDVLIGYIQDGASYAALDEAAGIADNQPAQAEPEYDEYGYRIEGEDEYYDDDYYNPKWPVVFVAEPDLFNNYGFADPARAALAHEVVDLAMNNEDLPVVFDLTLNGLGATQNLLTLAITPPFLAATLCLLIAMIVIAWRAFRRFGPAIAEGRSIAFGKAQLVTNSAGFIQRSRRLHLLSAPYLDMTRERIGRALALRNPDDDTIDAALTKRFPQAPSYRQSAANLRSARTPNDILRAAAALKSLERMITQ</sequence>
<dbReference type="Pfam" id="PF14258">
    <property type="entry name" value="DUF4350"/>
    <property type="match status" value="1"/>
</dbReference>